<dbReference type="RefSeq" id="WP_147130603.1">
    <property type="nucleotide sequence ID" value="NZ_VOSC01000005.1"/>
</dbReference>
<keyword evidence="1" id="KW-0732">Signal</keyword>
<evidence type="ECO:0000313" key="3">
    <source>
        <dbReference type="Proteomes" id="UP000321790"/>
    </source>
</evidence>
<evidence type="ECO:0008006" key="4">
    <source>
        <dbReference type="Google" id="ProtNLM"/>
    </source>
</evidence>
<sequence length="171" mass="18976">MKQLQLKMTYLCSLLFLSLTIACSPEDGADGEQGPQGAPGNANVIMKTVNNVSWTEGFYLGAPANVFEINDPDLNEETINNVLIHAYFKLSFDDAWYPITYSFPNNSGGQQVIAFTYKPNVITVYALKNGDILNASISEIRYFIIEASNTLTSKQDLKHLTYKQAHALAKK</sequence>
<proteinExistence type="predicted"/>
<accession>A0A5C7B2K3</accession>
<organism evidence="2 3">
    <name type="scientific">Seonamhaeicola algicola</name>
    <dbReference type="NCBI Taxonomy" id="1719036"/>
    <lineage>
        <taxon>Bacteria</taxon>
        <taxon>Pseudomonadati</taxon>
        <taxon>Bacteroidota</taxon>
        <taxon>Flavobacteriia</taxon>
        <taxon>Flavobacteriales</taxon>
        <taxon>Flavobacteriaceae</taxon>
    </lineage>
</organism>
<dbReference type="PROSITE" id="PS51257">
    <property type="entry name" value="PROKAR_LIPOPROTEIN"/>
    <property type="match status" value="1"/>
</dbReference>
<protein>
    <recommendedName>
        <fullName evidence="4">Collagen-like protein</fullName>
    </recommendedName>
</protein>
<evidence type="ECO:0000313" key="2">
    <source>
        <dbReference type="EMBL" id="TXE15128.1"/>
    </source>
</evidence>
<feature type="signal peptide" evidence="1">
    <location>
        <begin position="1"/>
        <end position="29"/>
    </location>
</feature>
<dbReference type="OrthoDB" id="1452442at2"/>
<dbReference type="EMBL" id="VOSC01000005">
    <property type="protein sequence ID" value="TXE15128.1"/>
    <property type="molecule type" value="Genomic_DNA"/>
</dbReference>
<evidence type="ECO:0000256" key="1">
    <source>
        <dbReference type="SAM" id="SignalP"/>
    </source>
</evidence>
<dbReference type="AlphaFoldDB" id="A0A5C7B2K3"/>
<comment type="caution">
    <text evidence="2">The sequence shown here is derived from an EMBL/GenBank/DDBJ whole genome shotgun (WGS) entry which is preliminary data.</text>
</comment>
<keyword evidence="3" id="KW-1185">Reference proteome</keyword>
<gene>
    <name evidence="2" type="ORF">FUA26_01065</name>
</gene>
<reference evidence="3" key="1">
    <citation type="submission" date="2019-08" db="EMBL/GenBank/DDBJ databases">
        <title>Seonamhaeicola sediminis sp. nov., isolated from marine sediment.</title>
        <authorList>
            <person name="Cao W.R."/>
        </authorList>
    </citation>
    <scope>NUCLEOTIDE SEQUENCE [LARGE SCALE GENOMIC DNA]</scope>
    <source>
        <strain evidence="3">Gy8</strain>
    </source>
</reference>
<name>A0A5C7B2K3_9FLAO</name>
<feature type="chain" id="PRO_5022848621" description="Collagen-like protein" evidence="1">
    <location>
        <begin position="30"/>
        <end position="171"/>
    </location>
</feature>
<dbReference type="Proteomes" id="UP000321790">
    <property type="component" value="Unassembled WGS sequence"/>
</dbReference>